<dbReference type="InterPro" id="IPR000835">
    <property type="entry name" value="HTH_MarR-typ"/>
</dbReference>
<dbReference type="Gene3D" id="1.10.10.10">
    <property type="entry name" value="Winged helix-like DNA-binding domain superfamily/Winged helix DNA-binding domain"/>
    <property type="match status" value="1"/>
</dbReference>
<dbReference type="PROSITE" id="PS01117">
    <property type="entry name" value="HTH_MARR_1"/>
    <property type="match status" value="1"/>
</dbReference>
<dbReference type="EMBL" id="JBHUMQ010000012">
    <property type="protein sequence ID" value="MFD2692911.1"/>
    <property type="molecule type" value="Genomic_DNA"/>
</dbReference>
<evidence type="ECO:0000313" key="6">
    <source>
        <dbReference type="Proteomes" id="UP001597399"/>
    </source>
</evidence>
<dbReference type="PANTHER" id="PTHR35790">
    <property type="entry name" value="HTH-TYPE TRANSCRIPTIONAL REGULATOR PCHR"/>
    <property type="match status" value="1"/>
</dbReference>
<dbReference type="Proteomes" id="UP001597399">
    <property type="component" value="Unassembled WGS sequence"/>
</dbReference>
<dbReference type="InterPro" id="IPR023187">
    <property type="entry name" value="Tscrpt_reg_MarR-type_CS"/>
</dbReference>
<dbReference type="InterPro" id="IPR036390">
    <property type="entry name" value="WH_DNA-bd_sf"/>
</dbReference>
<evidence type="ECO:0000256" key="1">
    <source>
        <dbReference type="ARBA" id="ARBA00023015"/>
    </source>
</evidence>
<keyword evidence="6" id="KW-1185">Reference proteome</keyword>
<reference evidence="6" key="1">
    <citation type="journal article" date="2019" name="Int. J. Syst. Evol. Microbiol.">
        <title>The Global Catalogue of Microorganisms (GCM) 10K type strain sequencing project: providing services to taxonomists for standard genome sequencing and annotation.</title>
        <authorList>
            <consortium name="The Broad Institute Genomics Platform"/>
            <consortium name="The Broad Institute Genome Sequencing Center for Infectious Disease"/>
            <person name="Wu L."/>
            <person name="Ma J."/>
        </authorList>
    </citation>
    <scope>NUCLEOTIDE SEQUENCE [LARGE SCALE GENOMIC DNA]</scope>
    <source>
        <strain evidence="6">TISTR 2466</strain>
    </source>
</reference>
<dbReference type="PROSITE" id="PS50995">
    <property type="entry name" value="HTH_MARR_2"/>
    <property type="match status" value="1"/>
</dbReference>
<gene>
    <name evidence="5" type="ORF">ACFSUE_04590</name>
</gene>
<evidence type="ECO:0000259" key="4">
    <source>
        <dbReference type="PROSITE" id="PS50995"/>
    </source>
</evidence>
<dbReference type="RefSeq" id="WP_253063558.1">
    <property type="nucleotide sequence ID" value="NZ_JAMXWM010000022.1"/>
</dbReference>
<protein>
    <submittedName>
        <fullName evidence="5">MarR family transcriptional regulator</fullName>
    </submittedName>
</protein>
<keyword evidence="1" id="KW-0805">Transcription regulation</keyword>
<evidence type="ECO:0000256" key="3">
    <source>
        <dbReference type="ARBA" id="ARBA00023163"/>
    </source>
</evidence>
<sequence>MSDHEAQNYKNRIGKAMLRLLAYESNDDSEKRWLINRIGNERISKHLHRISPLALHTLDAIWKKGPINGVAIADELDVTKGAISKVTARLLDYGFIRKEKHPGNKKEIYFSATQDGGLVADCHQAMHQKMDQQSIALMSAYTAKDLDLIAGFLEKLADLRRP</sequence>
<dbReference type="InterPro" id="IPR036388">
    <property type="entry name" value="WH-like_DNA-bd_sf"/>
</dbReference>
<organism evidence="5 6">
    <name type="scientific">Sporolactobacillus shoreicorticis</name>
    <dbReference type="NCBI Taxonomy" id="1923877"/>
    <lineage>
        <taxon>Bacteria</taxon>
        <taxon>Bacillati</taxon>
        <taxon>Bacillota</taxon>
        <taxon>Bacilli</taxon>
        <taxon>Bacillales</taxon>
        <taxon>Sporolactobacillaceae</taxon>
        <taxon>Sporolactobacillus</taxon>
    </lineage>
</organism>
<proteinExistence type="predicted"/>
<dbReference type="SUPFAM" id="SSF46785">
    <property type="entry name" value="Winged helix' DNA-binding domain"/>
    <property type="match status" value="1"/>
</dbReference>
<name>A0ABW5RZY3_9BACL</name>
<keyword evidence="3" id="KW-0804">Transcription</keyword>
<evidence type="ECO:0000313" key="5">
    <source>
        <dbReference type="EMBL" id="MFD2692911.1"/>
    </source>
</evidence>
<dbReference type="Pfam" id="PF01047">
    <property type="entry name" value="MarR"/>
    <property type="match status" value="1"/>
</dbReference>
<accession>A0ABW5RZY3</accession>
<dbReference type="SMART" id="SM00347">
    <property type="entry name" value="HTH_MARR"/>
    <property type="match status" value="1"/>
</dbReference>
<dbReference type="PANTHER" id="PTHR35790:SF4">
    <property type="entry name" value="HTH-TYPE TRANSCRIPTIONAL REGULATOR PCHR"/>
    <property type="match status" value="1"/>
</dbReference>
<dbReference type="InterPro" id="IPR052067">
    <property type="entry name" value="Metal_resp_HTH_trans_reg"/>
</dbReference>
<feature type="domain" description="HTH marR-type" evidence="4">
    <location>
        <begin position="10"/>
        <end position="158"/>
    </location>
</feature>
<evidence type="ECO:0000256" key="2">
    <source>
        <dbReference type="ARBA" id="ARBA00023125"/>
    </source>
</evidence>
<keyword evidence="2" id="KW-0238">DNA-binding</keyword>
<comment type="caution">
    <text evidence="5">The sequence shown here is derived from an EMBL/GenBank/DDBJ whole genome shotgun (WGS) entry which is preliminary data.</text>
</comment>